<gene>
    <name evidence="9" type="ORF">BBK82_09785</name>
</gene>
<dbReference type="GO" id="GO:0005886">
    <property type="term" value="C:plasma membrane"/>
    <property type="evidence" value="ECO:0007669"/>
    <property type="project" value="UniProtKB-SubCell"/>
</dbReference>
<evidence type="ECO:0000256" key="1">
    <source>
        <dbReference type="ARBA" id="ARBA00004651"/>
    </source>
</evidence>
<feature type="transmembrane region" description="Helical" evidence="8">
    <location>
        <begin position="304"/>
        <end position="322"/>
    </location>
</feature>
<dbReference type="Pfam" id="PF09594">
    <property type="entry name" value="GT87"/>
    <property type="match status" value="1"/>
</dbReference>
<keyword evidence="9" id="KW-0328">Glycosyltransferase</keyword>
<feature type="transmembrane region" description="Helical" evidence="8">
    <location>
        <begin position="329"/>
        <end position="350"/>
    </location>
</feature>
<feature type="transmembrane region" description="Helical" evidence="8">
    <location>
        <begin position="145"/>
        <end position="164"/>
    </location>
</feature>
<feature type="transmembrane region" description="Helical" evidence="8">
    <location>
        <begin position="356"/>
        <end position="380"/>
    </location>
</feature>
<feature type="transmembrane region" description="Helical" evidence="8">
    <location>
        <begin position="257"/>
        <end position="274"/>
    </location>
</feature>
<dbReference type="NCBIfam" id="NF009915">
    <property type="entry name" value="PRK13375.1"/>
    <property type="match status" value="1"/>
</dbReference>
<dbReference type="InterPro" id="IPR018584">
    <property type="entry name" value="GT87"/>
</dbReference>
<keyword evidence="10" id="KW-1185">Reference proteome</keyword>
<feature type="transmembrane region" description="Helical" evidence="8">
    <location>
        <begin position="12"/>
        <end position="31"/>
    </location>
</feature>
<evidence type="ECO:0000256" key="8">
    <source>
        <dbReference type="SAM" id="Phobius"/>
    </source>
</evidence>
<keyword evidence="4 8" id="KW-0812">Transmembrane</keyword>
<dbReference type="KEGG" id="led:BBK82_09785"/>
<keyword evidence="2" id="KW-1003">Cell membrane</keyword>
<protein>
    <submittedName>
        <fullName evidence="9">Mannosyltransferase</fullName>
    </submittedName>
</protein>
<evidence type="ECO:0000313" key="9">
    <source>
        <dbReference type="EMBL" id="ANZ36309.1"/>
    </source>
</evidence>
<dbReference type="Proteomes" id="UP000093053">
    <property type="component" value="Chromosome"/>
</dbReference>
<dbReference type="STRING" id="1586287.BBK82_09785"/>
<evidence type="ECO:0000256" key="7">
    <source>
        <dbReference type="ARBA" id="ARBA00024033"/>
    </source>
</evidence>
<evidence type="ECO:0000313" key="10">
    <source>
        <dbReference type="Proteomes" id="UP000093053"/>
    </source>
</evidence>
<dbReference type="GO" id="GO:0016758">
    <property type="term" value="F:hexosyltransferase activity"/>
    <property type="evidence" value="ECO:0007669"/>
    <property type="project" value="InterPro"/>
</dbReference>
<evidence type="ECO:0000256" key="6">
    <source>
        <dbReference type="ARBA" id="ARBA00023136"/>
    </source>
</evidence>
<organism evidence="9 10">
    <name type="scientific">Lentzea guizhouensis</name>
    <dbReference type="NCBI Taxonomy" id="1586287"/>
    <lineage>
        <taxon>Bacteria</taxon>
        <taxon>Bacillati</taxon>
        <taxon>Actinomycetota</taxon>
        <taxon>Actinomycetes</taxon>
        <taxon>Pseudonocardiales</taxon>
        <taxon>Pseudonocardiaceae</taxon>
        <taxon>Lentzea</taxon>
    </lineage>
</organism>
<dbReference type="OrthoDB" id="9774600at2"/>
<keyword evidence="5 8" id="KW-1133">Transmembrane helix</keyword>
<comment type="similarity">
    <text evidence="7">Belongs to the glycosyltransferase 87 family.</text>
</comment>
<dbReference type="EMBL" id="CP016793">
    <property type="protein sequence ID" value="ANZ36309.1"/>
    <property type="molecule type" value="Genomic_DNA"/>
</dbReference>
<keyword evidence="6 8" id="KW-0472">Membrane</keyword>
<evidence type="ECO:0000256" key="4">
    <source>
        <dbReference type="ARBA" id="ARBA00022692"/>
    </source>
</evidence>
<feature type="transmembrane region" description="Helical" evidence="8">
    <location>
        <begin position="170"/>
        <end position="188"/>
    </location>
</feature>
<comment type="subcellular location">
    <subcellularLocation>
        <location evidence="1">Cell membrane</location>
        <topology evidence="1">Multi-pass membrane protein</topology>
    </subcellularLocation>
</comment>
<feature type="transmembrane region" description="Helical" evidence="8">
    <location>
        <begin position="195"/>
        <end position="212"/>
    </location>
</feature>
<dbReference type="AlphaFoldDB" id="A0A1B2HF08"/>
<feature type="transmembrane region" description="Helical" evidence="8">
    <location>
        <begin position="94"/>
        <end position="112"/>
    </location>
</feature>
<sequence>MKLRAVEARVLSVAPWLLALSVVGHLLMVAFQTKMTMIDLLVYRNGSPHLFSGDLYEWRLDQYADVFPLPFTYPPFAAAIFTPMSWVPWEASRWIWQLICLGCLYFIVRTSLKLLKLDDPRRAMFWTALVLWIEPVRTTLNYGQINLVLCAILVGTLASARNWVGGAGVGFTAGIKLTPAISGLYFLLTKRWMAAVWSFVAFAVTYGIGWVLSPSQSDKFWFQLLGDASRVGPVGSAINQSVRGALSRTVGYDVKTGWIYLVAAVVAAALTWFAVSKTRDVLALIISVQFLGLLVSPISWSHHWVWMVPALLWLVYEGGHVLCKVAAGLWVLLTGGFLISFLLMAQPNIWDFPRPWYYVVLGWGYPAAGMLTLVAIGLAARRKPTDRPVGEARATEGEPSRVVG</sequence>
<evidence type="ECO:0000256" key="2">
    <source>
        <dbReference type="ARBA" id="ARBA00022475"/>
    </source>
</evidence>
<reference evidence="9 10" key="1">
    <citation type="submission" date="2016-07" db="EMBL/GenBank/DDBJ databases">
        <title>Complete genome sequence of the Lentzea guizhouensis DHS C013.</title>
        <authorList>
            <person name="Cao C."/>
        </authorList>
    </citation>
    <scope>NUCLEOTIDE SEQUENCE [LARGE SCALE GENOMIC DNA]</scope>
    <source>
        <strain evidence="9 10">DHS C013</strain>
    </source>
</reference>
<keyword evidence="3 9" id="KW-0808">Transferase</keyword>
<evidence type="ECO:0000256" key="3">
    <source>
        <dbReference type="ARBA" id="ARBA00022679"/>
    </source>
</evidence>
<dbReference type="RefSeq" id="WP_065914713.1">
    <property type="nucleotide sequence ID" value="NZ_CP016793.1"/>
</dbReference>
<evidence type="ECO:0000256" key="5">
    <source>
        <dbReference type="ARBA" id="ARBA00022989"/>
    </source>
</evidence>
<feature type="transmembrane region" description="Helical" evidence="8">
    <location>
        <begin position="281"/>
        <end position="298"/>
    </location>
</feature>
<proteinExistence type="inferred from homology"/>
<name>A0A1B2HF08_9PSEU</name>
<accession>A0A1B2HF08</accession>